<keyword evidence="1" id="KW-0812">Transmembrane</keyword>
<name>A0ABQ8URL8_9EUKA</name>
<organism evidence="2 3">
    <name type="scientific">Paratrimastix pyriformis</name>
    <dbReference type="NCBI Taxonomy" id="342808"/>
    <lineage>
        <taxon>Eukaryota</taxon>
        <taxon>Metamonada</taxon>
        <taxon>Preaxostyla</taxon>
        <taxon>Paratrimastigidae</taxon>
        <taxon>Paratrimastix</taxon>
    </lineage>
</organism>
<proteinExistence type="predicted"/>
<protein>
    <submittedName>
        <fullName evidence="2">Uncharacterized protein</fullName>
    </submittedName>
</protein>
<sequence length="156" mass="17218">MFHVLPCKYTACLGSSSFHCIPRPQITLALRISTWHPTSHHHDSFISDVGVLPVAHRHGCAHRVPSSQCRHSRSTGCAGASEDVCGPSWVVTIKALRNLFIITACCCSVCATIVFSEVWWCSTSYVALLVEEAHRRGKTRSSRSFLEKMTLHPGSI</sequence>
<dbReference type="Proteomes" id="UP001141327">
    <property type="component" value="Unassembled WGS sequence"/>
</dbReference>
<keyword evidence="3" id="KW-1185">Reference proteome</keyword>
<comment type="caution">
    <text evidence="2">The sequence shown here is derived from an EMBL/GenBank/DDBJ whole genome shotgun (WGS) entry which is preliminary data.</text>
</comment>
<accession>A0ABQ8URL8</accession>
<dbReference type="EMBL" id="JAPMOS010000015">
    <property type="protein sequence ID" value="KAJ4460009.1"/>
    <property type="molecule type" value="Genomic_DNA"/>
</dbReference>
<reference evidence="2" key="1">
    <citation type="journal article" date="2022" name="bioRxiv">
        <title>Genomics of Preaxostyla Flagellates Illuminates Evolutionary Transitions and the Path Towards Mitochondrial Loss.</title>
        <authorList>
            <person name="Novak L.V.F."/>
            <person name="Treitli S.C."/>
            <person name="Pyrih J."/>
            <person name="Halakuc P."/>
            <person name="Pipaliya S.V."/>
            <person name="Vacek V."/>
            <person name="Brzon O."/>
            <person name="Soukal P."/>
            <person name="Eme L."/>
            <person name="Dacks J.B."/>
            <person name="Karnkowska A."/>
            <person name="Elias M."/>
            <person name="Hampl V."/>
        </authorList>
    </citation>
    <scope>NUCLEOTIDE SEQUENCE</scope>
    <source>
        <strain evidence="2">RCP-MX</strain>
    </source>
</reference>
<keyword evidence="1" id="KW-1133">Transmembrane helix</keyword>
<feature type="transmembrane region" description="Helical" evidence="1">
    <location>
        <begin position="99"/>
        <end position="120"/>
    </location>
</feature>
<evidence type="ECO:0000313" key="3">
    <source>
        <dbReference type="Proteomes" id="UP001141327"/>
    </source>
</evidence>
<evidence type="ECO:0000256" key="1">
    <source>
        <dbReference type="SAM" id="Phobius"/>
    </source>
</evidence>
<evidence type="ECO:0000313" key="2">
    <source>
        <dbReference type="EMBL" id="KAJ4460009.1"/>
    </source>
</evidence>
<keyword evidence="1" id="KW-0472">Membrane</keyword>
<gene>
    <name evidence="2" type="ORF">PAPYR_3719</name>
</gene>